<keyword evidence="2" id="KW-1185">Reference proteome</keyword>
<name>A0ABQ7GL10_DUNSA</name>
<evidence type="ECO:0008006" key="3">
    <source>
        <dbReference type="Google" id="ProtNLM"/>
    </source>
</evidence>
<dbReference type="EMBL" id="MU069713">
    <property type="protein sequence ID" value="KAF5835286.1"/>
    <property type="molecule type" value="Genomic_DNA"/>
</dbReference>
<dbReference type="Proteomes" id="UP000815325">
    <property type="component" value="Unassembled WGS sequence"/>
</dbReference>
<reference evidence="1" key="1">
    <citation type="submission" date="2017-08" db="EMBL/GenBank/DDBJ databases">
        <authorList>
            <person name="Polle J.E."/>
            <person name="Barry K."/>
            <person name="Cushman J."/>
            <person name="Schmutz J."/>
            <person name="Tran D."/>
            <person name="Hathwaick L.T."/>
            <person name="Yim W.C."/>
            <person name="Jenkins J."/>
            <person name="Mckie-Krisberg Z.M."/>
            <person name="Prochnik S."/>
            <person name="Lindquist E."/>
            <person name="Dockter R.B."/>
            <person name="Adam C."/>
            <person name="Molina H."/>
            <person name="Bunkerborg J."/>
            <person name="Jin E."/>
            <person name="Buchheim M."/>
            <person name="Magnuson J."/>
        </authorList>
    </citation>
    <scope>NUCLEOTIDE SEQUENCE</scope>
    <source>
        <strain evidence="1">CCAP 19/18</strain>
    </source>
</reference>
<organism evidence="1 2">
    <name type="scientific">Dunaliella salina</name>
    <name type="common">Green alga</name>
    <name type="synonym">Protococcus salinus</name>
    <dbReference type="NCBI Taxonomy" id="3046"/>
    <lineage>
        <taxon>Eukaryota</taxon>
        <taxon>Viridiplantae</taxon>
        <taxon>Chlorophyta</taxon>
        <taxon>core chlorophytes</taxon>
        <taxon>Chlorophyceae</taxon>
        <taxon>CS clade</taxon>
        <taxon>Chlamydomonadales</taxon>
        <taxon>Dunaliellaceae</taxon>
        <taxon>Dunaliella</taxon>
    </lineage>
</organism>
<evidence type="ECO:0000313" key="1">
    <source>
        <dbReference type="EMBL" id="KAF5835286.1"/>
    </source>
</evidence>
<accession>A0ABQ7GL10</accession>
<gene>
    <name evidence="1" type="ORF">DUNSADRAFT_7611</name>
</gene>
<protein>
    <recommendedName>
        <fullName evidence="3">Encoded protein</fullName>
    </recommendedName>
</protein>
<sequence length="75" mass="8665">MFTESQRLSHNLILFRYWFSFVSCKHQGSFLLHYLFCQSAQMHVHKARVAEPTGCSLAGDGFLAHRQALFNLSVF</sequence>
<comment type="caution">
    <text evidence="1">The sequence shown here is derived from an EMBL/GenBank/DDBJ whole genome shotgun (WGS) entry which is preliminary data.</text>
</comment>
<proteinExistence type="predicted"/>
<evidence type="ECO:0000313" key="2">
    <source>
        <dbReference type="Proteomes" id="UP000815325"/>
    </source>
</evidence>